<dbReference type="InterPro" id="IPR029000">
    <property type="entry name" value="Cyclophilin-like_dom_sf"/>
</dbReference>
<dbReference type="InterPro" id="IPR013785">
    <property type="entry name" value="Aldolase_TIM"/>
</dbReference>
<reference evidence="3 4" key="1">
    <citation type="submission" date="2024-05" db="EMBL/GenBank/DDBJ databases">
        <authorList>
            <person name="Venkateswaran K."/>
        </authorList>
    </citation>
    <scope>NUCLEOTIDE SEQUENCE [LARGE SCALE GENOMIC DNA]</scope>
    <source>
        <strain evidence="3 4">179-C4-2-HS</strain>
    </source>
</reference>
<dbReference type="PANTHER" id="PTHR38435:SF2">
    <property type="entry name" value="DUF871 DOMAIN-CONTAINING PROTEIN"/>
    <property type="match status" value="1"/>
</dbReference>
<evidence type="ECO:0000313" key="3">
    <source>
        <dbReference type="EMBL" id="MFB3170297.1"/>
    </source>
</evidence>
<dbReference type="SUPFAM" id="SSF51445">
    <property type="entry name" value="(Trans)glycosidases"/>
    <property type="match status" value="1"/>
</dbReference>
<dbReference type="InterPro" id="IPR008589">
    <property type="entry name" value="MupG"/>
</dbReference>
<dbReference type="InterPro" id="IPR043797">
    <property type="entry name" value="MupG_N"/>
</dbReference>
<dbReference type="EMBL" id="JAROBZ020000003">
    <property type="protein sequence ID" value="MFB3170297.1"/>
    <property type="molecule type" value="Genomic_DNA"/>
</dbReference>
<protein>
    <submittedName>
        <fullName evidence="3">MupG family TIM beta-alpha barrel fold protein</fullName>
    </submittedName>
</protein>
<organism evidence="3 4">
    <name type="scientific">Neobacillus driksii</name>
    <dbReference type="NCBI Taxonomy" id="3035913"/>
    <lineage>
        <taxon>Bacteria</taxon>
        <taxon>Bacillati</taxon>
        <taxon>Bacillota</taxon>
        <taxon>Bacilli</taxon>
        <taxon>Bacillales</taxon>
        <taxon>Bacillaceae</taxon>
        <taxon>Neobacillus</taxon>
    </lineage>
</organism>
<dbReference type="RefSeq" id="WP_306076633.1">
    <property type="nucleotide sequence ID" value="NZ_JAROBZ020000003.1"/>
</dbReference>
<feature type="domain" description="6-phospho-N-acetylmuramidase C-terminal" evidence="1">
    <location>
        <begin position="242"/>
        <end position="332"/>
    </location>
</feature>
<dbReference type="SUPFAM" id="SSF50891">
    <property type="entry name" value="Cyclophilin-like"/>
    <property type="match status" value="1"/>
</dbReference>
<sequence>MIGISFYLNDPLAEERIAMAGKLGVKRAFTSLHIPEESGDLAGRAMMLLQCAKEAGIEVYADVSLKTPGHLGLDSLFDLKSLGVSGLRLDDFFENELILKLAREFKLALNASILFEDDIRELLDGGLKADQLLAWHNFYPRIETGLSDWFFQKQNELFGKYGIPVSAYIPGDGEKRGPLFEGLPTLEEHREMDPFLAALELFHFGVEDVYIGDPEVSEALLRKLIDFDRDHSVFLRIEGYQEGEFKLRPDFSRDVLRLMDTRSVDHIAPSNTTERFVGSITRDNDLYGRYRGEVQIALCDLPADDRVNVVGRVVEEDILLLSYLKPGQKIKLIHDNRLEGVLV</sequence>
<dbReference type="Gene3D" id="3.20.20.70">
    <property type="entry name" value="Aldolase class I"/>
    <property type="match status" value="1"/>
</dbReference>
<dbReference type="Pfam" id="PF05913">
    <property type="entry name" value="MupG_C"/>
    <property type="match status" value="1"/>
</dbReference>
<gene>
    <name evidence="3" type="ORF">P5G62_024620</name>
</gene>
<proteinExistence type="predicted"/>
<dbReference type="Proteomes" id="UP001241748">
    <property type="component" value="Unassembled WGS sequence"/>
</dbReference>
<feature type="domain" description="6-phospho-N-acetylmuramidase N-terminal" evidence="2">
    <location>
        <begin position="2"/>
        <end position="224"/>
    </location>
</feature>
<evidence type="ECO:0000259" key="2">
    <source>
        <dbReference type="Pfam" id="PF19200"/>
    </source>
</evidence>
<dbReference type="Gene3D" id="2.40.100.10">
    <property type="entry name" value="Cyclophilin-like"/>
    <property type="match status" value="1"/>
</dbReference>
<accession>A0ABV4YZL8</accession>
<dbReference type="InterPro" id="IPR043894">
    <property type="entry name" value="MupG_C"/>
</dbReference>
<keyword evidence="4" id="KW-1185">Reference proteome</keyword>
<dbReference type="InterPro" id="IPR017853">
    <property type="entry name" value="GH"/>
</dbReference>
<evidence type="ECO:0000313" key="4">
    <source>
        <dbReference type="Proteomes" id="UP001241748"/>
    </source>
</evidence>
<dbReference type="Pfam" id="PF19200">
    <property type="entry name" value="MupG_N"/>
    <property type="match status" value="1"/>
</dbReference>
<name>A0ABV4YZL8_9BACI</name>
<dbReference type="PANTHER" id="PTHR38435">
    <property type="match status" value="1"/>
</dbReference>
<comment type="caution">
    <text evidence="3">The sequence shown here is derived from an EMBL/GenBank/DDBJ whole genome shotgun (WGS) entry which is preliminary data.</text>
</comment>
<evidence type="ECO:0000259" key="1">
    <source>
        <dbReference type="Pfam" id="PF05913"/>
    </source>
</evidence>